<feature type="domain" description="AB hydrolase-1" evidence="3">
    <location>
        <begin position="120"/>
        <end position="426"/>
    </location>
</feature>
<keyword evidence="5" id="KW-1185">Reference proteome</keyword>
<evidence type="ECO:0000256" key="2">
    <source>
        <dbReference type="SAM" id="MobiDB-lite"/>
    </source>
</evidence>
<dbReference type="SUPFAM" id="SSF53474">
    <property type="entry name" value="alpha/beta-Hydrolases"/>
    <property type="match status" value="1"/>
</dbReference>
<dbReference type="PANTHER" id="PTHR42886">
    <property type="entry name" value="RE40534P-RELATED"/>
    <property type="match status" value="1"/>
</dbReference>
<dbReference type="GO" id="GO:0006654">
    <property type="term" value="P:phosphatidic acid biosynthetic process"/>
    <property type="evidence" value="ECO:0007669"/>
    <property type="project" value="TreeGrafter"/>
</dbReference>
<dbReference type="GO" id="GO:0005743">
    <property type="term" value="C:mitochondrial inner membrane"/>
    <property type="evidence" value="ECO:0007669"/>
    <property type="project" value="TreeGrafter"/>
</dbReference>
<gene>
    <name evidence="4" type="ORF">DFH05DRAFT_1577997</name>
</gene>
<dbReference type="Gene3D" id="3.40.50.1820">
    <property type="entry name" value="alpha/beta hydrolase"/>
    <property type="match status" value="1"/>
</dbReference>
<name>A0A9W8NVB9_9AGAR</name>
<evidence type="ECO:0000256" key="1">
    <source>
        <dbReference type="ARBA" id="ARBA00038097"/>
    </source>
</evidence>
<reference evidence="4 5" key="1">
    <citation type="journal article" date="2023" name="Proc. Natl. Acad. Sci. U.S.A.">
        <title>A global phylogenomic analysis of the shiitake genus Lentinula.</title>
        <authorList>
            <person name="Sierra-Patev S."/>
            <person name="Min B."/>
            <person name="Naranjo-Ortiz M."/>
            <person name="Looney B."/>
            <person name="Konkel Z."/>
            <person name="Slot J.C."/>
            <person name="Sakamoto Y."/>
            <person name="Steenwyk J.L."/>
            <person name="Rokas A."/>
            <person name="Carro J."/>
            <person name="Camarero S."/>
            <person name="Ferreira P."/>
            <person name="Molpeceres G."/>
            <person name="Ruiz-Duenas F.J."/>
            <person name="Serrano A."/>
            <person name="Henrissat B."/>
            <person name="Drula E."/>
            <person name="Hughes K.W."/>
            <person name="Mata J.L."/>
            <person name="Ishikawa N.K."/>
            <person name="Vargas-Isla R."/>
            <person name="Ushijima S."/>
            <person name="Smith C.A."/>
            <person name="Donoghue J."/>
            <person name="Ahrendt S."/>
            <person name="Andreopoulos W."/>
            <person name="He G."/>
            <person name="LaButti K."/>
            <person name="Lipzen A."/>
            <person name="Ng V."/>
            <person name="Riley R."/>
            <person name="Sandor L."/>
            <person name="Barry K."/>
            <person name="Martinez A.T."/>
            <person name="Xiao Y."/>
            <person name="Gibbons J.G."/>
            <person name="Terashima K."/>
            <person name="Grigoriev I.V."/>
            <person name="Hibbett D."/>
        </authorList>
    </citation>
    <scope>NUCLEOTIDE SEQUENCE [LARGE SCALE GENOMIC DNA]</scope>
    <source>
        <strain evidence="4 5">TFB7810</strain>
    </source>
</reference>
<dbReference type="AlphaFoldDB" id="A0A9W8NVB9"/>
<organism evidence="4 5">
    <name type="scientific">Lentinula detonsa</name>
    <dbReference type="NCBI Taxonomy" id="2804962"/>
    <lineage>
        <taxon>Eukaryota</taxon>
        <taxon>Fungi</taxon>
        <taxon>Dikarya</taxon>
        <taxon>Basidiomycota</taxon>
        <taxon>Agaricomycotina</taxon>
        <taxon>Agaricomycetes</taxon>
        <taxon>Agaricomycetidae</taxon>
        <taxon>Agaricales</taxon>
        <taxon>Marasmiineae</taxon>
        <taxon>Omphalotaceae</taxon>
        <taxon>Lentinula</taxon>
    </lineage>
</organism>
<dbReference type="Pfam" id="PF00561">
    <property type="entry name" value="Abhydrolase_1"/>
    <property type="match status" value="1"/>
</dbReference>
<dbReference type="GO" id="GO:0055088">
    <property type="term" value="P:lipid homeostasis"/>
    <property type="evidence" value="ECO:0007669"/>
    <property type="project" value="TreeGrafter"/>
</dbReference>
<dbReference type="InterPro" id="IPR000073">
    <property type="entry name" value="AB_hydrolase_1"/>
</dbReference>
<dbReference type="PANTHER" id="PTHR42886:SF29">
    <property type="entry name" value="PUMMELIG, ISOFORM A"/>
    <property type="match status" value="1"/>
</dbReference>
<dbReference type="InterPro" id="IPR029058">
    <property type="entry name" value="AB_hydrolase_fold"/>
</dbReference>
<dbReference type="GO" id="GO:0004623">
    <property type="term" value="F:phospholipase A2 activity"/>
    <property type="evidence" value="ECO:0007669"/>
    <property type="project" value="TreeGrafter"/>
</dbReference>
<dbReference type="EMBL" id="JANVFU010000012">
    <property type="protein sequence ID" value="KAJ3741419.1"/>
    <property type="molecule type" value="Genomic_DNA"/>
</dbReference>
<dbReference type="GO" id="GO:0035965">
    <property type="term" value="P:cardiolipin acyl-chain remodeling"/>
    <property type="evidence" value="ECO:0007669"/>
    <property type="project" value="TreeGrafter"/>
</dbReference>
<evidence type="ECO:0000259" key="3">
    <source>
        <dbReference type="Pfam" id="PF00561"/>
    </source>
</evidence>
<proteinExistence type="inferred from homology"/>
<comment type="similarity">
    <text evidence="1">Belongs to the peptidase S33 family. ABHD4/ABHD5 subfamily.</text>
</comment>
<dbReference type="Proteomes" id="UP001142393">
    <property type="component" value="Unassembled WGS sequence"/>
</dbReference>
<accession>A0A9W8NVB9</accession>
<feature type="region of interest" description="Disordered" evidence="2">
    <location>
        <begin position="239"/>
        <end position="270"/>
    </location>
</feature>
<evidence type="ECO:0000313" key="4">
    <source>
        <dbReference type="EMBL" id="KAJ3741419.1"/>
    </source>
</evidence>
<comment type="caution">
    <text evidence="4">The sequence shown here is derived from an EMBL/GenBank/DDBJ whole genome shotgun (WGS) entry which is preliminary data.</text>
</comment>
<sequence length="441" mass="49252">MTRTAPSTTLPVDILPPAADIPSRFLESAKQWWAAGDKQGAISEERLLRRLPFFRSQKPTGPLSDSDLSEIGPVIAYSSRVELSNPKHYINTVSMVSTSLFQSNFTSSSTSSSALSTPAVMLHGYGAGLGFYFRNFIPMAEWASRHNTSVYALDWLGMGRSSRPPFHVKASKKDIPARVAEAESFFIDSLEDWRQKMHLEKMTLIGHSLGAYFSVVYALKYPQRVERLILLSPAGVPRGPDSTVPASEMDPPSTTSNDDRAELASNSKVEEVEANQRIAKAKESRSRRILTYLWEEGFSPFQVVRTMSVWGPWLVGKYSSRRFSGLTSEETRDMHDYILNITMAKGSGEYCISHILAPGAHARMPLVDRIAALHKDIPVTFAYGDQDWMDPEGGTESVERLRQAGHGQGKMYIVNNAGHHLYLDNPRVVNDLLVRELERKI</sequence>
<dbReference type="GO" id="GO:0042171">
    <property type="term" value="F:lysophosphatidic acid acyltransferase activity"/>
    <property type="evidence" value="ECO:0007669"/>
    <property type="project" value="TreeGrafter"/>
</dbReference>
<protein>
    <submittedName>
        <fullName evidence="4">Alpha/beta-hydrolase</fullName>
    </submittedName>
</protein>
<evidence type="ECO:0000313" key="5">
    <source>
        <dbReference type="Proteomes" id="UP001142393"/>
    </source>
</evidence>